<reference evidence="3" key="1">
    <citation type="journal article" date="2019" name="Int. J. Syst. Evol. Microbiol.">
        <title>The Global Catalogue of Microorganisms (GCM) 10K type strain sequencing project: providing services to taxonomists for standard genome sequencing and annotation.</title>
        <authorList>
            <consortium name="The Broad Institute Genomics Platform"/>
            <consortium name="The Broad Institute Genome Sequencing Center for Infectious Disease"/>
            <person name="Wu L."/>
            <person name="Ma J."/>
        </authorList>
    </citation>
    <scope>NUCLEOTIDE SEQUENCE [LARGE SCALE GENOMIC DNA]</scope>
    <source>
        <strain evidence="3">JCM 14370</strain>
    </source>
</reference>
<evidence type="ECO:0000313" key="2">
    <source>
        <dbReference type="EMBL" id="GGJ51680.1"/>
    </source>
</evidence>
<protein>
    <submittedName>
        <fullName evidence="2">Uncharacterized protein</fullName>
    </submittedName>
</protein>
<name>A0ABQ2DBB6_9DEIO</name>
<evidence type="ECO:0000256" key="1">
    <source>
        <dbReference type="SAM" id="MobiDB-lite"/>
    </source>
</evidence>
<feature type="region of interest" description="Disordered" evidence="1">
    <location>
        <begin position="31"/>
        <end position="64"/>
    </location>
</feature>
<feature type="compositionally biased region" description="Basic residues" evidence="1">
    <location>
        <begin position="31"/>
        <end position="49"/>
    </location>
</feature>
<evidence type="ECO:0000313" key="3">
    <source>
        <dbReference type="Proteomes" id="UP000632222"/>
    </source>
</evidence>
<keyword evidence="3" id="KW-1185">Reference proteome</keyword>
<gene>
    <name evidence="2" type="ORF">GCM10008938_42100</name>
</gene>
<sequence>MARLKDPRAEKERDYQHQRVIVAQYPHLYVKARRKKKHGTSRSHRRRTRQALQANDGAQDYAEIDSIDRKDNTMHYDDQTAPLRTALQYKVQRRARTEAYRKTDAVESSCRTC</sequence>
<proteinExistence type="predicted"/>
<dbReference type="EMBL" id="BMOD01000023">
    <property type="protein sequence ID" value="GGJ51680.1"/>
    <property type="molecule type" value="Genomic_DNA"/>
</dbReference>
<accession>A0ABQ2DBB6</accession>
<organism evidence="2 3">
    <name type="scientific">Deinococcus roseus</name>
    <dbReference type="NCBI Taxonomy" id="392414"/>
    <lineage>
        <taxon>Bacteria</taxon>
        <taxon>Thermotogati</taxon>
        <taxon>Deinococcota</taxon>
        <taxon>Deinococci</taxon>
        <taxon>Deinococcales</taxon>
        <taxon>Deinococcaceae</taxon>
        <taxon>Deinococcus</taxon>
    </lineage>
</organism>
<comment type="caution">
    <text evidence="2">The sequence shown here is derived from an EMBL/GenBank/DDBJ whole genome shotgun (WGS) entry which is preliminary data.</text>
</comment>
<dbReference type="Proteomes" id="UP000632222">
    <property type="component" value="Unassembled WGS sequence"/>
</dbReference>
<dbReference type="RefSeq" id="WP_189006478.1">
    <property type="nucleotide sequence ID" value="NZ_BMOD01000023.1"/>
</dbReference>